<reference evidence="1" key="1">
    <citation type="submission" date="2018-08" db="EMBL/GenBank/DDBJ databases">
        <title>Oryza nivara genomic DNA, chromosome 11, BAC clone:BBa0124E01.</title>
        <authorList>
            <person name="Wu J."/>
            <person name="Kanamori H."/>
        </authorList>
    </citation>
    <scope>NUCLEOTIDE SEQUENCE</scope>
    <source>
        <strain evidence="1">W0106</strain>
    </source>
</reference>
<proteinExistence type="predicted"/>
<accession>A0A679BB96</accession>
<organism evidence="1">
    <name type="scientific">Oryza nivara</name>
    <name type="common">Indian wild rice</name>
    <name type="synonym">Oryza sativa f. spontanea</name>
    <dbReference type="NCBI Taxonomy" id="4536"/>
    <lineage>
        <taxon>Eukaryota</taxon>
        <taxon>Viridiplantae</taxon>
        <taxon>Streptophyta</taxon>
        <taxon>Embryophyta</taxon>
        <taxon>Tracheophyta</taxon>
        <taxon>Spermatophyta</taxon>
        <taxon>Magnoliopsida</taxon>
        <taxon>Liliopsida</taxon>
        <taxon>Poales</taxon>
        <taxon>Poaceae</taxon>
        <taxon>BOP clade</taxon>
        <taxon>Oryzoideae</taxon>
        <taxon>Oryzeae</taxon>
        <taxon>Oryzinae</taxon>
        <taxon>Oryza</taxon>
    </lineage>
</organism>
<sequence length="129" mass="13820">MRVVAGFASRWGTSASGGSDSLGRELGNHVNAPATSFLHSYHRSLRREQGVRRGETPMAATPPRARWAAAEAELAQAAGSGSRACLVTRGTRHRCQHCPPTRHLAHYLPSLSPPAAVPERFRALPNASC</sequence>
<dbReference type="EMBL" id="AP018873">
    <property type="protein sequence ID" value="BBF89835.1"/>
    <property type="molecule type" value="Genomic_DNA"/>
</dbReference>
<name>A0A679BB96_ORYNI</name>
<evidence type="ECO:0000313" key="1">
    <source>
        <dbReference type="EMBL" id="BBF89835.1"/>
    </source>
</evidence>
<protein>
    <submittedName>
        <fullName evidence="1">Uncharacterized protein</fullName>
    </submittedName>
</protein>
<dbReference type="AlphaFoldDB" id="A0A679BB96"/>
<gene>
    <name evidence="1" type="primary">BBa0124E01.21</name>
</gene>